<keyword evidence="3 6" id="KW-0547">Nucleotide-binding</keyword>
<dbReference type="OrthoDB" id="9801219at2"/>
<evidence type="ECO:0000256" key="6">
    <source>
        <dbReference type="PIRNR" id="PIRNR000535"/>
    </source>
</evidence>
<dbReference type="GO" id="GO:0005829">
    <property type="term" value="C:cytosol"/>
    <property type="evidence" value="ECO:0007669"/>
    <property type="project" value="TreeGrafter"/>
</dbReference>
<keyword evidence="2 6" id="KW-0808">Transferase</keyword>
<comment type="catalytic activity">
    <reaction evidence="6">
        <text>D-tagatofuranose 6-phosphate + ATP = D-tagatofuranose 1,6-bisphosphate + ADP + H(+)</text>
        <dbReference type="Rhea" id="RHEA:12420"/>
        <dbReference type="ChEBI" id="CHEBI:15378"/>
        <dbReference type="ChEBI" id="CHEBI:30616"/>
        <dbReference type="ChEBI" id="CHEBI:58694"/>
        <dbReference type="ChEBI" id="CHEBI:58695"/>
        <dbReference type="ChEBI" id="CHEBI:456216"/>
        <dbReference type="EC" id="2.7.1.144"/>
    </reaction>
</comment>
<gene>
    <name evidence="8" type="ORF">SAMN02745191_1730</name>
</gene>
<evidence type="ECO:0000313" key="8">
    <source>
        <dbReference type="EMBL" id="SJZ81218.1"/>
    </source>
</evidence>
<comment type="similarity">
    <text evidence="1">Belongs to the carbohydrate kinase pfkB family.</text>
</comment>
<dbReference type="PIRSF" id="PIRSF000535">
    <property type="entry name" value="1PFK/6PFK/LacC"/>
    <property type="match status" value="1"/>
</dbReference>
<dbReference type="Pfam" id="PF00294">
    <property type="entry name" value="PfkB"/>
    <property type="match status" value="1"/>
</dbReference>
<dbReference type="GO" id="GO:0005524">
    <property type="term" value="F:ATP binding"/>
    <property type="evidence" value="ECO:0007669"/>
    <property type="project" value="UniProtKB-KW"/>
</dbReference>
<dbReference type="Gene3D" id="3.40.1190.20">
    <property type="match status" value="1"/>
</dbReference>
<feature type="domain" description="Carbohydrate kinase PfkB" evidence="7">
    <location>
        <begin position="19"/>
        <end position="284"/>
    </location>
</feature>
<dbReference type="AlphaFoldDB" id="A0A1T4NR73"/>
<dbReference type="InterPro" id="IPR011611">
    <property type="entry name" value="PfkB_dom"/>
</dbReference>
<dbReference type="InterPro" id="IPR029056">
    <property type="entry name" value="Ribokinase-like"/>
</dbReference>
<dbReference type="EC" id="2.7.1.144" evidence="6"/>
<keyword evidence="5 6" id="KW-0067">ATP-binding</keyword>
<keyword evidence="4 8" id="KW-0418">Kinase</keyword>
<dbReference type="GO" id="GO:0008443">
    <property type="term" value="F:phosphofructokinase activity"/>
    <property type="evidence" value="ECO:0007669"/>
    <property type="project" value="TreeGrafter"/>
</dbReference>
<dbReference type="Proteomes" id="UP000243297">
    <property type="component" value="Unassembled WGS sequence"/>
</dbReference>
<evidence type="ECO:0000256" key="5">
    <source>
        <dbReference type="ARBA" id="ARBA00022840"/>
    </source>
</evidence>
<comment type="similarity">
    <text evidence="6">Belongs to the carbohydrate kinase PfkB family. LacC subfamily.</text>
</comment>
<sequence length="306" mass="33974">MIYTLTMNPSIDYFVTLSDHLLIDEVNRTIDENFKAGGKGLNVSTVLSLLDVSSIAIALLGGFTGEYIKQSFLNNQYIHLEPIEVEGTNRINLKAHYNHSALCINGKGPLIDENTKHELLKKISKITKNDWFVISGSFPEGSDVDFLIEISQLVHSKEANLVIDMEKITKDTLQKCKPTLIKPNLYEFGLIMNNPNISLLNIKDEMKKLNTLGVKQVLVSLGEDGALLLDNNQFYRLEQEKINAVNKVGSGDAMLATYLAKMISTNDICTSLRWAGAAGIAVASTLENINFENIQQQLNKVTVTKI</sequence>
<dbReference type="NCBIfam" id="TIGR03168">
    <property type="entry name" value="1-PFK"/>
    <property type="match status" value="1"/>
</dbReference>
<keyword evidence="6" id="KW-0423">Lactose metabolism</keyword>
<keyword evidence="9" id="KW-1185">Reference proteome</keyword>
<dbReference type="GO" id="GO:0009024">
    <property type="term" value="F:tagatose-6-phosphate kinase activity"/>
    <property type="evidence" value="ECO:0007669"/>
    <property type="project" value="UniProtKB-EC"/>
</dbReference>
<dbReference type="InterPro" id="IPR017583">
    <property type="entry name" value="Tagatose/fructose_Pkinase"/>
</dbReference>
<accession>A0A1T4NR73</accession>
<evidence type="ECO:0000256" key="1">
    <source>
        <dbReference type="ARBA" id="ARBA00005380"/>
    </source>
</evidence>
<evidence type="ECO:0000259" key="7">
    <source>
        <dbReference type="Pfam" id="PF00294"/>
    </source>
</evidence>
<evidence type="ECO:0000313" key="9">
    <source>
        <dbReference type="Proteomes" id="UP000243297"/>
    </source>
</evidence>
<comment type="pathway">
    <text evidence="6">Carbohydrate metabolism; D-tagatose 6-phosphate degradation; D-glyceraldehyde 3-phosphate and glycerone phosphate from D-tagatose 6-phosphate: step 1/2.</text>
</comment>
<evidence type="ECO:0000256" key="4">
    <source>
        <dbReference type="ARBA" id="ARBA00022777"/>
    </source>
</evidence>
<organism evidence="8 9">
    <name type="scientific">Anaerorhabdus furcosa</name>
    <dbReference type="NCBI Taxonomy" id="118967"/>
    <lineage>
        <taxon>Bacteria</taxon>
        <taxon>Bacillati</taxon>
        <taxon>Bacillota</taxon>
        <taxon>Erysipelotrichia</taxon>
        <taxon>Erysipelotrichales</taxon>
        <taxon>Erysipelotrichaceae</taxon>
        <taxon>Anaerorhabdus</taxon>
    </lineage>
</organism>
<dbReference type="RefSeq" id="WP_078712116.1">
    <property type="nucleotide sequence ID" value="NZ_FUWY01000004.1"/>
</dbReference>
<dbReference type="SUPFAM" id="SSF53613">
    <property type="entry name" value="Ribokinase-like"/>
    <property type="match status" value="1"/>
</dbReference>
<dbReference type="GO" id="GO:2001059">
    <property type="term" value="P:D-tagatose 6-phosphate catabolic process"/>
    <property type="evidence" value="ECO:0007669"/>
    <property type="project" value="UniProtKB-UniPathway"/>
</dbReference>
<dbReference type="GO" id="GO:0005988">
    <property type="term" value="P:lactose metabolic process"/>
    <property type="evidence" value="ECO:0007669"/>
    <property type="project" value="UniProtKB-KW"/>
</dbReference>
<dbReference type="EMBL" id="FUWY01000004">
    <property type="protein sequence ID" value="SJZ81218.1"/>
    <property type="molecule type" value="Genomic_DNA"/>
</dbReference>
<dbReference type="CDD" id="cd01164">
    <property type="entry name" value="FruK_PfkB_like"/>
    <property type="match status" value="1"/>
</dbReference>
<evidence type="ECO:0000256" key="3">
    <source>
        <dbReference type="ARBA" id="ARBA00022741"/>
    </source>
</evidence>
<dbReference type="PANTHER" id="PTHR46566:SF1">
    <property type="entry name" value="1-PHOSPHOFRUCTOKINASE"/>
    <property type="match status" value="1"/>
</dbReference>
<dbReference type="UniPathway" id="UPA00704">
    <property type="reaction ID" value="UER00715"/>
</dbReference>
<proteinExistence type="inferred from homology"/>
<evidence type="ECO:0000256" key="2">
    <source>
        <dbReference type="ARBA" id="ARBA00022679"/>
    </source>
</evidence>
<reference evidence="9" key="1">
    <citation type="submission" date="2017-02" db="EMBL/GenBank/DDBJ databases">
        <authorList>
            <person name="Varghese N."/>
            <person name="Submissions S."/>
        </authorList>
    </citation>
    <scope>NUCLEOTIDE SEQUENCE [LARGE SCALE GENOMIC DNA]</scope>
    <source>
        <strain evidence="9">ATCC 25662</strain>
    </source>
</reference>
<dbReference type="PANTHER" id="PTHR46566">
    <property type="entry name" value="1-PHOSPHOFRUCTOKINASE-RELATED"/>
    <property type="match status" value="1"/>
</dbReference>
<dbReference type="STRING" id="118967.SAMN02745191_1730"/>
<protein>
    <recommendedName>
        <fullName evidence="6">Tagatose-6-phosphate kinase</fullName>
        <ecNumber evidence="6">2.7.1.144</ecNumber>
    </recommendedName>
</protein>
<name>A0A1T4NR73_9FIRM</name>